<organism evidence="2 3">
    <name type="scientific">Flavobacterium oreochromis</name>
    <dbReference type="NCBI Taxonomy" id="2906078"/>
    <lineage>
        <taxon>Bacteria</taxon>
        <taxon>Pseudomonadati</taxon>
        <taxon>Bacteroidota</taxon>
        <taxon>Flavobacteriia</taxon>
        <taxon>Flavobacteriales</taxon>
        <taxon>Flavobacteriaceae</taxon>
        <taxon>Flavobacterium</taxon>
    </lineage>
</organism>
<comment type="caution">
    <text evidence="2">The sequence shown here is derived from an EMBL/GenBank/DDBJ whole genome shotgun (WGS) entry which is preliminary data.</text>
</comment>
<evidence type="ECO:0000313" key="3">
    <source>
        <dbReference type="Proteomes" id="UP001621706"/>
    </source>
</evidence>
<keyword evidence="3" id="KW-1185">Reference proteome</keyword>
<evidence type="ECO:0000259" key="1">
    <source>
        <dbReference type="Pfam" id="PF01610"/>
    </source>
</evidence>
<name>A0ABW8P687_9FLAO</name>
<dbReference type="Pfam" id="PF01610">
    <property type="entry name" value="DDE_Tnp_ISL3"/>
    <property type="match status" value="1"/>
</dbReference>
<proteinExistence type="predicted"/>
<feature type="domain" description="Transposase IS204/IS1001/IS1096/IS1165 DDE" evidence="1">
    <location>
        <begin position="3"/>
        <end position="33"/>
    </location>
</feature>
<dbReference type="InterPro" id="IPR002560">
    <property type="entry name" value="Transposase_DDE"/>
</dbReference>
<reference evidence="2 3" key="1">
    <citation type="submission" date="2024-02" db="EMBL/GenBank/DDBJ databases">
        <title>Comparative Genomic Analysis of Flavobacterium Species Causing Columnaris Disease of Freshwater Fish in Thailand: Insights into Virulence and Resistance Mechanisms.</title>
        <authorList>
            <person name="Nguyen D."/>
            <person name="Chokmangmeepisarn P."/>
            <person name="Khianchaikhan K."/>
            <person name="Morishita M."/>
            <person name="Bunnoy A."/>
            <person name="Rodkhum C."/>
        </authorList>
    </citation>
    <scope>NUCLEOTIDE SEQUENCE [LARGE SCALE GENOMIC DNA]</scope>
    <source>
        <strain evidence="2 3">CNRT2201</strain>
    </source>
</reference>
<dbReference type="Proteomes" id="UP001621706">
    <property type="component" value="Unassembled WGS sequence"/>
</dbReference>
<dbReference type="EMBL" id="JAZGZP010000005">
    <property type="protein sequence ID" value="MFK7000053.1"/>
    <property type="molecule type" value="Genomic_DNA"/>
</dbReference>
<evidence type="ECO:0000313" key="2">
    <source>
        <dbReference type="EMBL" id="MFK7000053.1"/>
    </source>
</evidence>
<gene>
    <name evidence="2" type="ORF">V3I07_03990</name>
</gene>
<sequence>MRLNYFDNRSTNASAESFNVKIKAFRSKFRGVKI</sequence>
<protein>
    <submittedName>
        <fullName evidence="2">Transposase</fullName>
    </submittedName>
</protein>
<accession>A0ABW8P687</accession>